<gene>
    <name evidence="4" type="ORF">CCMP2556_LOCUS34525</name>
</gene>
<feature type="compositionally biased region" description="Basic and acidic residues" evidence="2">
    <location>
        <begin position="2304"/>
        <end position="2322"/>
    </location>
</feature>
<dbReference type="Pfam" id="PF01885">
    <property type="entry name" value="PTS_2-RNA"/>
    <property type="match status" value="1"/>
</dbReference>
<dbReference type="SMART" id="SM00356">
    <property type="entry name" value="ZnF_C3H1"/>
    <property type="match status" value="2"/>
</dbReference>
<keyword evidence="5" id="KW-1185">Reference proteome</keyword>
<feature type="region of interest" description="Disordered" evidence="2">
    <location>
        <begin position="2121"/>
        <end position="2227"/>
    </location>
</feature>
<dbReference type="InterPro" id="IPR025202">
    <property type="entry name" value="PLD-like_dom"/>
</dbReference>
<keyword evidence="1" id="KW-0479">Metal-binding</keyword>
<dbReference type="EMBL" id="CAXAMN010022480">
    <property type="protein sequence ID" value="CAK9070192.1"/>
    <property type="molecule type" value="Genomic_DNA"/>
</dbReference>
<dbReference type="SUPFAM" id="SSF56024">
    <property type="entry name" value="Phospholipase D/nuclease"/>
    <property type="match status" value="1"/>
</dbReference>
<feature type="zinc finger region" description="C3H1-type" evidence="1">
    <location>
        <begin position="657"/>
        <end position="685"/>
    </location>
</feature>
<dbReference type="Proteomes" id="UP001642484">
    <property type="component" value="Unassembled WGS sequence"/>
</dbReference>
<feature type="domain" description="C3H1-type" evidence="3">
    <location>
        <begin position="657"/>
        <end position="685"/>
    </location>
</feature>
<comment type="caution">
    <text evidence="4">The sequence shown here is derived from an EMBL/GenBank/DDBJ whole genome shotgun (WGS) entry which is preliminary data.</text>
</comment>
<evidence type="ECO:0000256" key="1">
    <source>
        <dbReference type="PROSITE-ProRule" id="PRU00723"/>
    </source>
</evidence>
<feature type="compositionally biased region" description="Gly residues" evidence="2">
    <location>
        <begin position="687"/>
        <end position="696"/>
    </location>
</feature>
<dbReference type="InterPro" id="IPR000571">
    <property type="entry name" value="Znf_CCCH"/>
</dbReference>
<feature type="region of interest" description="Disordered" evidence="2">
    <location>
        <begin position="240"/>
        <end position="276"/>
    </location>
</feature>
<feature type="region of interest" description="Disordered" evidence="2">
    <location>
        <begin position="2611"/>
        <end position="2730"/>
    </location>
</feature>
<feature type="compositionally biased region" description="Basic and acidic residues" evidence="2">
    <location>
        <begin position="608"/>
        <end position="633"/>
    </location>
</feature>
<sequence length="2888" mass="315193">MAKQVRGYEGTLLEAIEAGVVPRPERLRYREWLAWRAAEGQRPTRRRGDISGTTTNGEEAELWREVMRALHEEDPGEASEGNSDNQEEEELLSADDGTGRDRAATGAGRSTEHPDRFALEDGRATPASSTVGNESVFKAPVTAEALEHAMARPYDGNKETAKKFARRVYRIADVLQEMGAEVDMLEVELKEQLASLKEFFRELLLEDPPEEQEGEHEARLEVLLHMIQERGGKLSKTMGKVFSSNEGTPEKSGPSKVLDYTPAGRGRGESSPVGLGHGDGFRSPAIERPAAEVADLKRRVAELEGDARSEASRGVDVSAFAEAIEKQTKVMAEALGKKQKRSTIQVSPKVHWPTLDDECSDYRSVQEFYDSFEATIGLANDGDGMTDMEKLTTLKACLKQHRLKTYELIYRKNLGSGIVKEDPGEVYRQIKSKHLMFSETAEEKEIRVLEEGDALQKGKLSAFQWEVRWESHLADRDSVGLGLNAKEALIQYFRKIGPALSRDVRRDRRFRPDGSGGNVFRAVATWEEAHEVVKEIEETNAGQKALNNSTFAVKQVGKDGQKGADQIHAQGSESLAAKVCYEMRDKGTCSRGKDCKFSHDKAVVDEGRRKWVKEKKQQERPSEEPVAKYEGGRKGGKGKGSGRKGADQAGSKGGQDDRKSKACRFFNTAGGCSRGSKCPFSHALQKGSGGPPGKGNSGPHLQLANLPDLRGVDGTGRGMERSNPFGCFEPVVCSGNGRSQATEKVLATDPKAKGKKGKAGKQGKGKGNNNDLTSLDQLPQRWWTESPNCKGGYQYQTEVKVLDRYVGCLLDGCAGCNSITEEVVMGAIRAALQQGIGPDSEKFPVAQLERWPQEEVVMGLANDAPIKLKGAVVMRVQMPDVNGQKVEEILVRAKVIGKGLSTWQGLILGGRALDAVERGGLGFRPAASCHVFDGLGVKLPRKEEMEPFPDRAYPFVSIPKTLFDQAWDPDEEGDEVKMEGEVFVSEEDLVMEPMTGDWIRVVEAAAWISGPECEANGKPQVVLLLAGLMAFLTAGVAAEGAPEAVSKGVTSTWKPAQETVFHIVETPGALDLMAEESPTDEYYRLLREDMEKRYPEASIHLLDHLEALESFLDRSIVAGMTFGIDKASVAVVEGENISHYNPHVIVAAGQGAVIGLAAASPVVVETVMLSRNIQQGEAHKLATAWAKVKIIAGVNPRISKANPGCELLKEACPEMFKPHPLESIPRLGLLEGEVPRKEEIREFLGAAGVVLVETWDSILWKGWLEKPSKDIWEHGGLCACGRRTRLFGQCMECIAQEHSEDKLARALKEEEECVEEDQGAKREGLIQSFNLKAEIERDEDTGLEKLTKGAEDWLDQRYREREAVAEEARGASGSRLGVGQDLRNAWFKDQRSDPKLLPIIQSCWKKKESRFRIADDGLLERLVRNVDGTGSGSEAFLVGVLGRSRGGFRRPCELGATERIHQETQKVLGLMVHDVCKARPHEWGELLGVVEFVLDTTPGPSGIAPRDFERGWSIACPLERELLGQSVWEFEPVEEHTKKLFRSYREIRVKVLGWYAASSAKRAERANRFRKVKVVEIGDLVVYRDPRLRSGGRTPWRKQLSEPYRVVAQRGNRVDLESPVEGGVRGGTSSSARRLLRDVHMEDLLLVPPDALEVEAKAACQFETEDSPMAVRSPGMMLEERGRATAAAEGVVPGRANKRTSQGKLASLRVGSLVAYAADSIRANAPDNKHVKRCRVGQVRDIHPGVQQLQVHRYQPFADGRLRVLWKPIYLSAGTKEETFEALGNEPLIEAVFLQRVITEVFLNSGVVNHASARRIDASGYRIDERKSPSLVKEMEQLHCAAVQQSWVQAHATLVAVTSPERTLERPENGYGIGGLEGGPELEALLEQKHQEASRKWKAFASAKQWDEAIERSSVQEQQITEALEACGFRSRGLGAESSPSQQLVGDRKGNKAGDERLLTCGRTLPRSVSMGGEKGKGRGKFKGLWDVWAGQWNVDEVSRRITKLLRHGRDLSEQEKVQQISAAGWSAASFVLRCLNIIPDQTTDELLVRAAKESGGRLETNWTSLGLYIRARHSWSLPHVREGLPLAILEQEPSVLFHGTSRAAWQGILGSGALVSEASNAGSRAREESPESYEEGESSYDEEDESEAKKKPGESSAEGSEETAGPGTAEATEKGGGERPGPAFPLPTEPKAGLPKVAAADSAGTSAEKDSPLQEDRPRSSQGTAAIRYKAAPACLKATVKQEVLESERPSGAAAAESVTVEKGATKEGSLSHEVAEVKEEPGAAQSVQEESVNEGPGAAHCAQEESTGKGNPSEEIREGGDQVEASSSRKTKELGPSAEQVKKEAEMTVPVGQDGAVVELEQKPDSSPDWGTSSASESSQRSRSTRRKPSPTREASSGQDDADGSARQVVLQARPAEPAMPPEGAAGVRSSTASRRDAVRAHMETRGSVTCPRTSHCIELGGLATRLMGFAGLAERRLGAGTLARWRVDVARLGKRMEEKVRSDVRNGREPSVRACRQAWAVGLGATLLLEVAWSGVRVARQTGESAAAIVRALEGAVVAVVEAAGVQAEATVSKVFEWMALILALWAVWALGRWWKHQEMMMAGFSAGKKRGKRNTDAGKKGEPEGQELSPLSARSAASPLPAPNFRTLRAKARLEEEGRRTRSFPALPPSTTTPVQTTGKRRRNQRLAGVETPSMSPVGKEKTTKDPAAQSRARTDDRSVVPEKPIGAGPIRTIELLRSATEAQECAVQVLTSCAAESAKKEVMVRLTAYAIDRPELFGALKVAQDRGCDVEVYVDKSQTGRTTEQKRLVHQARSQGLKIFIANGESLGPHYAAAGRTRYNFCGALHGKTLMVKKGDQLELIIGSMNWTTASRGNHEIGLHLTL</sequence>
<dbReference type="Pfam" id="PF00642">
    <property type="entry name" value="zf-CCCH"/>
    <property type="match status" value="1"/>
</dbReference>
<dbReference type="Gene3D" id="4.10.1000.10">
    <property type="entry name" value="Zinc finger, CCCH-type"/>
    <property type="match status" value="1"/>
</dbReference>
<reference evidence="4 5" key="1">
    <citation type="submission" date="2024-02" db="EMBL/GenBank/DDBJ databases">
        <authorList>
            <person name="Chen Y."/>
            <person name="Shah S."/>
            <person name="Dougan E. K."/>
            <person name="Thang M."/>
            <person name="Chan C."/>
        </authorList>
    </citation>
    <scope>NUCLEOTIDE SEQUENCE [LARGE SCALE GENOMIC DNA]</scope>
</reference>
<feature type="compositionally biased region" description="Acidic residues" evidence="2">
    <location>
        <begin position="2131"/>
        <end position="2147"/>
    </location>
</feature>
<feature type="zinc finger region" description="C3H1-type" evidence="1">
    <location>
        <begin position="574"/>
        <end position="602"/>
    </location>
</feature>
<feature type="compositionally biased region" description="Basic and acidic residues" evidence="2">
    <location>
        <begin position="2617"/>
        <end position="2627"/>
    </location>
</feature>
<feature type="compositionally biased region" description="Basic and acidic residues" evidence="2">
    <location>
        <begin position="61"/>
        <end position="73"/>
    </location>
</feature>
<evidence type="ECO:0000256" key="2">
    <source>
        <dbReference type="SAM" id="MobiDB-lite"/>
    </source>
</evidence>
<feature type="compositionally biased region" description="Basic and acidic residues" evidence="2">
    <location>
        <begin position="110"/>
        <end position="123"/>
    </location>
</feature>
<evidence type="ECO:0000313" key="5">
    <source>
        <dbReference type="Proteomes" id="UP001642484"/>
    </source>
</evidence>
<protein>
    <recommendedName>
        <fullName evidence="3">C3H1-type domain-containing protein</fullName>
    </recommendedName>
</protein>
<feature type="non-terminal residue" evidence="4">
    <location>
        <position position="1"/>
    </location>
</feature>
<feature type="compositionally biased region" description="Low complexity" evidence="2">
    <location>
        <begin position="2155"/>
        <end position="2171"/>
    </location>
</feature>
<name>A0ABP0P406_9DINO</name>
<dbReference type="InterPro" id="IPR002745">
    <property type="entry name" value="Ptrans_KptA/Tpt1"/>
</dbReference>
<proteinExistence type="predicted"/>
<feature type="region of interest" description="Disordered" evidence="2">
    <location>
        <begin position="683"/>
        <end position="705"/>
    </location>
</feature>
<dbReference type="Pfam" id="PF13091">
    <property type="entry name" value="PLDc_2"/>
    <property type="match status" value="1"/>
</dbReference>
<keyword evidence="1" id="KW-0862">Zinc</keyword>
<feature type="compositionally biased region" description="Low complexity" evidence="2">
    <location>
        <begin position="2632"/>
        <end position="2643"/>
    </location>
</feature>
<evidence type="ECO:0000313" key="4">
    <source>
        <dbReference type="EMBL" id="CAK9070192.1"/>
    </source>
</evidence>
<feature type="compositionally biased region" description="Basic and acidic residues" evidence="2">
    <location>
        <begin position="2265"/>
        <end position="2283"/>
    </location>
</feature>
<evidence type="ECO:0000259" key="3">
    <source>
        <dbReference type="PROSITE" id="PS50103"/>
    </source>
</evidence>
<feature type="compositionally biased region" description="Basic residues" evidence="2">
    <location>
        <begin position="753"/>
        <end position="764"/>
    </location>
</feature>
<feature type="region of interest" description="Disordered" evidence="2">
    <location>
        <begin position="608"/>
        <end position="659"/>
    </location>
</feature>
<feature type="domain" description="C3H1-type" evidence="3">
    <location>
        <begin position="574"/>
        <end position="602"/>
    </location>
</feature>
<feature type="region of interest" description="Disordered" evidence="2">
    <location>
        <begin position="2244"/>
        <end position="2439"/>
    </location>
</feature>
<feature type="compositionally biased region" description="Low complexity" evidence="2">
    <location>
        <begin position="2374"/>
        <end position="2384"/>
    </location>
</feature>
<dbReference type="Gene3D" id="3.30.870.10">
    <property type="entry name" value="Endonuclease Chain A"/>
    <property type="match status" value="1"/>
</dbReference>
<feature type="region of interest" description="Disordered" evidence="2">
    <location>
        <begin position="742"/>
        <end position="774"/>
    </location>
</feature>
<dbReference type="PROSITE" id="PS50103">
    <property type="entry name" value="ZF_C3H1"/>
    <property type="match status" value="2"/>
</dbReference>
<feature type="non-terminal residue" evidence="4">
    <location>
        <position position="2888"/>
    </location>
</feature>
<feature type="region of interest" description="Disordered" evidence="2">
    <location>
        <begin position="40"/>
        <end position="133"/>
    </location>
</feature>
<organism evidence="4 5">
    <name type="scientific">Durusdinium trenchii</name>
    <dbReference type="NCBI Taxonomy" id="1381693"/>
    <lineage>
        <taxon>Eukaryota</taxon>
        <taxon>Sar</taxon>
        <taxon>Alveolata</taxon>
        <taxon>Dinophyceae</taxon>
        <taxon>Suessiales</taxon>
        <taxon>Symbiodiniaceae</taxon>
        <taxon>Durusdinium</taxon>
    </lineage>
</organism>
<feature type="compositionally biased region" description="Basic and acidic residues" evidence="2">
    <location>
        <begin position="2208"/>
        <end position="2220"/>
    </location>
</feature>
<accession>A0ABP0P406</accession>
<keyword evidence="1" id="KW-0863">Zinc-finger</keyword>
<dbReference type="CDD" id="cd00138">
    <property type="entry name" value="PLDc_SF"/>
    <property type="match status" value="1"/>
</dbReference>
<feature type="compositionally biased region" description="Polar residues" evidence="2">
    <location>
        <begin position="2673"/>
        <end position="2682"/>
    </location>
</feature>